<dbReference type="InterPro" id="IPR018849">
    <property type="entry name" value="Urb2/Npa2_C"/>
</dbReference>
<reference evidence="3" key="1">
    <citation type="submission" date="2025-08" db="UniProtKB">
        <authorList>
            <consortium name="RefSeq"/>
        </authorList>
    </citation>
    <scope>IDENTIFICATION</scope>
    <source>
        <tissue evidence="3">Whole larvae</tissue>
    </source>
</reference>
<evidence type="ECO:0000313" key="2">
    <source>
        <dbReference type="Proteomes" id="UP001652740"/>
    </source>
</evidence>
<evidence type="ECO:0000259" key="1">
    <source>
        <dbReference type="Pfam" id="PF10441"/>
    </source>
</evidence>
<dbReference type="GeneID" id="113510288"/>
<sequence>MSLNPLNVLKRKLEDDTATLAKRLCLAKNVISSHHFPTAPKERLIAEWLQHLMKINCLSGEDLRNIIAWLNNADDLTVEFKKNLIQIVSQYLQKNSLKTEDIQSLVSFLEDKKISSQLNTLINEYLHIIITLLQNFRSNETNKVLQEKVFNNLIKYYKDCKKKLEFIDKFLDGENLETIFSYLDTENRNNVISVCENILFPVNRKSFYISYLQTLIRKDNIDELITEKGDNIQSVLKIMDAFFAFPNRRSIKDPKFLRDYIDVFVSCYCKESQLVFAFYIMATNYLNMDQNYLLPVTKLTPVHFDENNEKIKRNLFLNMLDIVLKNEVDINTRLTDTFGEKISKVETKKTSLLFLQAVMMGQLKLEGKPDKTTMQILKTAMKLDPILIEQKMNDILPPLMVMKKNNTNVKEYYIEMLNCLLEILFKLSRGVSFLNLILPNVKNCLEDSNTVQFELKQKLKECEQNDEDYNKIKCKIISGDDVFPQECVEMYGKLTSELMFRQSKELLISLQKDFEVHCLLMLEEGFVSPSIITLTEVIAAILSTYLQNNKMADHTVPENIAQEFWSSFQNFEEECLKKFGECILKLNYNPPLMTSYLRLCLSYSQLKLLNLKYSNTKIKLSDSSTSDVFDLSVLVPCLNNEQWTTLISRIEGDQETILLDKLILTKTIALQTMFNDYEKYNEAITSSKTHLIKELTKNDRVVKKSLAKVISSNLDKNQLKMLSKHLVKLCLNDTGNDIFTNESIANNKQLLDAMVVETCKIIANNIENADLLAKSLKKLDFNLVNFAKDHNMTEYFNPLTYNGDNTVLINCVDVLKQLKIYYLDEKYQLLAIYMMLVLKKCGQKKLRRNVDHVLRSIFELSPQTPDLYKIFPIETIFSFEDKIVFALLTLKIKTSNHFLIIKSIIESAVKRVRTESDLVKNIVELILKRHNPDNIKSIEYFANPAFQMTCIILPLIVKQKKAITASAFRSILADLQEKLHKYLLDSFKNINFNETTNMFNASTGNTDESVAVSESTMATLNAMAAYSITLSKYSETTDAKEIINLDCLWSGLEYFVQNAINTIQNQESTIQHVESSIQLLNVVLRYIKKLESHYIFETRDKLFLQIWQSVKSRLFMIYGNNKHKNINNGCIEDIGVTLKFLCEVSSVECFLNDFVGELNKLTILEKLPQKAKEAELNELLTTGEVSKYMWTNCLKANIVGPKCVAMSKLMFNACKSAKLCIWQHYETEQYCVNIKSKKKKFIIDVQDEDTEVKILKVENSTCEVLKLFLDTLSEAILAAKKITLDYKFIDSVFELQHLIQFVMGCKTTKIKCEVSWQAFFKLFEGSVSILNSLLVSREELLEDRWPCFMQCYRALVRSLCEKCTSKEDLERSTEEKLAETAHSIEKLTQSISRRKVHVSRIAAYTVADICSTIENTVPPRLLRQHLENTVSLLIQVSDTNYSVAFLRRALAGHAGQMTMTNLYTMYKRYNKYVGNA</sequence>
<dbReference type="KEGG" id="gmw:113510288"/>
<protein>
    <submittedName>
        <fullName evidence="3">Uncharacterized protein LOC113510288</fullName>
    </submittedName>
</protein>
<feature type="domain" description="Nucleolar 27S pre-rRNA processing Urb2/Npa2 C-terminal" evidence="1">
    <location>
        <begin position="1311"/>
        <end position="1474"/>
    </location>
</feature>
<dbReference type="Pfam" id="PF10441">
    <property type="entry name" value="Urb2"/>
    <property type="match status" value="1"/>
</dbReference>
<dbReference type="InParanoid" id="A0A6J1WH16"/>
<organism evidence="2 3">
    <name type="scientific">Galleria mellonella</name>
    <name type="common">Greater wax moth</name>
    <dbReference type="NCBI Taxonomy" id="7137"/>
    <lineage>
        <taxon>Eukaryota</taxon>
        <taxon>Metazoa</taxon>
        <taxon>Ecdysozoa</taxon>
        <taxon>Arthropoda</taxon>
        <taxon>Hexapoda</taxon>
        <taxon>Insecta</taxon>
        <taxon>Pterygota</taxon>
        <taxon>Neoptera</taxon>
        <taxon>Endopterygota</taxon>
        <taxon>Lepidoptera</taxon>
        <taxon>Glossata</taxon>
        <taxon>Ditrysia</taxon>
        <taxon>Pyraloidea</taxon>
        <taxon>Pyralidae</taxon>
        <taxon>Galleriinae</taxon>
        <taxon>Galleria</taxon>
    </lineage>
</organism>
<evidence type="ECO:0000313" key="3">
    <source>
        <dbReference type="RefSeq" id="XP_026749540.2"/>
    </source>
</evidence>
<gene>
    <name evidence="3" type="primary">LOC113510288</name>
</gene>
<dbReference type="RefSeq" id="XP_026749540.2">
    <property type="nucleotide sequence ID" value="XM_026893739.3"/>
</dbReference>
<keyword evidence="2" id="KW-1185">Reference proteome</keyword>
<accession>A0A6J1WH16</accession>
<proteinExistence type="predicted"/>
<name>A0A6J1WH16_GALME</name>
<dbReference type="Proteomes" id="UP001652740">
    <property type="component" value="Unplaced"/>
</dbReference>